<dbReference type="RefSeq" id="XP_644119.1">
    <property type="nucleotide sequence ID" value="XM_639027.1"/>
</dbReference>
<evidence type="ECO:0000256" key="2">
    <source>
        <dbReference type="SAM" id="SignalP"/>
    </source>
</evidence>
<feature type="chain" id="PRO_5004250429" evidence="2">
    <location>
        <begin position="24"/>
        <end position="220"/>
    </location>
</feature>
<dbReference type="VEuPathDB" id="AmoebaDB:DDB_G0274903"/>
<dbReference type="AlphaFoldDB" id="Q555F0"/>
<keyword evidence="1" id="KW-0472">Membrane</keyword>
<comment type="caution">
    <text evidence="3">The sequence shown here is derived from an EMBL/GenBank/DDBJ whole genome shotgun (WGS) entry which is preliminary data.</text>
</comment>
<keyword evidence="4" id="KW-1185">Reference proteome</keyword>
<proteinExistence type="predicted"/>
<evidence type="ECO:0000256" key="1">
    <source>
        <dbReference type="SAM" id="Phobius"/>
    </source>
</evidence>
<dbReference type="eggNOG" id="ENOG502RIQ2">
    <property type="taxonomic scope" value="Eukaryota"/>
</dbReference>
<organism evidence="3 4">
    <name type="scientific">Dictyostelium discoideum</name>
    <name type="common">Social amoeba</name>
    <dbReference type="NCBI Taxonomy" id="44689"/>
    <lineage>
        <taxon>Eukaryota</taxon>
        <taxon>Amoebozoa</taxon>
        <taxon>Evosea</taxon>
        <taxon>Eumycetozoa</taxon>
        <taxon>Dictyostelia</taxon>
        <taxon>Dictyosteliales</taxon>
        <taxon>Dictyosteliaceae</taxon>
        <taxon>Dictyostelium</taxon>
    </lineage>
</organism>
<protein>
    <submittedName>
        <fullName evidence="3">Uncharacterized protein</fullName>
    </submittedName>
</protein>
<dbReference type="KEGG" id="ddi:DDB_G0274903"/>
<dbReference type="InParanoid" id="Q555F0"/>
<dbReference type="HOGENOM" id="CLU_1258104_0_0_1"/>
<keyword evidence="2" id="KW-0732">Signal</keyword>
<dbReference type="FunCoup" id="Q555F0">
    <property type="interactions" value="141"/>
</dbReference>
<accession>Q555F0</accession>
<reference evidence="3 4" key="1">
    <citation type="journal article" date="2005" name="Nature">
        <title>The genome of the social amoeba Dictyostelium discoideum.</title>
        <authorList>
            <consortium name="The Dictyostelium discoideum Sequencing Consortium"/>
            <person name="Eichinger L."/>
            <person name="Pachebat J.A."/>
            <person name="Glockner G."/>
            <person name="Rajandream M.A."/>
            <person name="Sucgang R."/>
            <person name="Berriman M."/>
            <person name="Song J."/>
            <person name="Olsen R."/>
            <person name="Szafranski K."/>
            <person name="Xu Q."/>
            <person name="Tunggal B."/>
            <person name="Kummerfeld S."/>
            <person name="Madera M."/>
            <person name="Konfortov B.A."/>
            <person name="Rivero F."/>
            <person name="Bankier A.T."/>
            <person name="Lehmann R."/>
            <person name="Hamlin N."/>
            <person name="Davies R."/>
            <person name="Gaudet P."/>
            <person name="Fey P."/>
            <person name="Pilcher K."/>
            <person name="Chen G."/>
            <person name="Saunders D."/>
            <person name="Sodergren E."/>
            <person name="Davis P."/>
            <person name="Kerhornou A."/>
            <person name="Nie X."/>
            <person name="Hall N."/>
            <person name="Anjard C."/>
            <person name="Hemphill L."/>
            <person name="Bason N."/>
            <person name="Farbrother P."/>
            <person name="Desany B."/>
            <person name="Just E."/>
            <person name="Morio T."/>
            <person name="Rost R."/>
            <person name="Churcher C."/>
            <person name="Cooper J."/>
            <person name="Haydock S."/>
            <person name="van Driessche N."/>
            <person name="Cronin A."/>
            <person name="Goodhead I."/>
            <person name="Muzny D."/>
            <person name="Mourier T."/>
            <person name="Pain A."/>
            <person name="Lu M."/>
            <person name="Harper D."/>
            <person name="Lindsay R."/>
            <person name="Hauser H."/>
            <person name="James K."/>
            <person name="Quiles M."/>
            <person name="Madan Babu M."/>
            <person name="Saito T."/>
            <person name="Buchrieser C."/>
            <person name="Wardroper A."/>
            <person name="Felder M."/>
            <person name="Thangavelu M."/>
            <person name="Johnson D."/>
            <person name="Knights A."/>
            <person name="Loulseged H."/>
            <person name="Mungall K."/>
            <person name="Oliver K."/>
            <person name="Price C."/>
            <person name="Quail M.A."/>
            <person name="Urushihara H."/>
            <person name="Hernandez J."/>
            <person name="Rabbinowitsch E."/>
            <person name="Steffen D."/>
            <person name="Sanders M."/>
            <person name="Ma J."/>
            <person name="Kohara Y."/>
            <person name="Sharp S."/>
            <person name="Simmonds M."/>
            <person name="Spiegler S."/>
            <person name="Tivey A."/>
            <person name="Sugano S."/>
            <person name="White B."/>
            <person name="Walker D."/>
            <person name="Woodward J."/>
            <person name="Winckler T."/>
            <person name="Tanaka Y."/>
            <person name="Shaulsky G."/>
            <person name="Schleicher M."/>
            <person name="Weinstock G."/>
            <person name="Rosenthal A."/>
            <person name="Cox E.C."/>
            <person name="Chisholm R.L."/>
            <person name="Gibbs R."/>
            <person name="Loomis W.F."/>
            <person name="Platzer M."/>
            <person name="Kay R.R."/>
            <person name="Williams J."/>
            <person name="Dear P.H."/>
            <person name="Noegel A.A."/>
            <person name="Barrell B."/>
            <person name="Kuspa A."/>
        </authorList>
    </citation>
    <scope>NUCLEOTIDE SEQUENCE [LARGE SCALE GENOMIC DNA]</scope>
    <source>
        <strain evidence="3 4">AX4</strain>
    </source>
</reference>
<gene>
    <name evidence="3" type="ORF">DDB_G0274903</name>
</gene>
<dbReference type="Proteomes" id="UP000002195">
    <property type="component" value="Unassembled WGS sequence"/>
</dbReference>
<keyword evidence="1" id="KW-1133">Transmembrane helix</keyword>
<feature type="transmembrane region" description="Helical" evidence="1">
    <location>
        <begin position="180"/>
        <end position="198"/>
    </location>
</feature>
<evidence type="ECO:0000313" key="4">
    <source>
        <dbReference type="Proteomes" id="UP000002195"/>
    </source>
</evidence>
<name>Q555F0_DICDI</name>
<keyword evidence="1" id="KW-0812">Transmembrane</keyword>
<dbReference type="dictyBase" id="DDB_G0274903"/>
<evidence type="ECO:0000313" key="3">
    <source>
        <dbReference type="EMBL" id="EAL70344.1"/>
    </source>
</evidence>
<dbReference type="PaxDb" id="44689-DDB0217539"/>
<feature type="signal peptide" evidence="2">
    <location>
        <begin position="1"/>
        <end position="23"/>
    </location>
</feature>
<dbReference type="EMBL" id="AAFI02000012">
    <property type="protein sequence ID" value="EAL70344.1"/>
    <property type="molecule type" value="Genomic_DNA"/>
</dbReference>
<dbReference type="GeneID" id="8619548"/>
<sequence>MKGIIKFIIIIILLLNIFNIANSEKDNINSIIQNNHNKLLKNNNDNDVIKKEEEEKEKSSEELLLLDDFKITRGKTPNGETIDFDDSEDASNYQENGCKIIETCRECLESEKNEPYCSTNHRIKMFCEDNESIRFISCKILNNKKTKNNNYYNNKNHNIDGINNNNNNNPKIEKTSAINIIYFEVVVLVVFVFSIYFVKERKRISSLQNNERLAKQLNKV</sequence>